<dbReference type="AlphaFoldDB" id="Q0A9J1"/>
<dbReference type="Proteomes" id="UP000001962">
    <property type="component" value="Chromosome"/>
</dbReference>
<evidence type="ECO:0000313" key="4">
    <source>
        <dbReference type="Proteomes" id="UP000001962"/>
    </source>
</evidence>
<evidence type="ECO:0000256" key="2">
    <source>
        <dbReference type="SAM" id="Phobius"/>
    </source>
</evidence>
<evidence type="ECO:0000313" key="3">
    <source>
        <dbReference type="EMBL" id="ABI56496.1"/>
    </source>
</evidence>
<sequence length="264" mass="30809">MTPHRAPVTFRYKPWPRGNRALTCLWCDEGVAGQTACQPRHTDREDNAMTRKQTRPMTRMLTGITLATLLAGTAVTGYSLAQETQRGEGQRGERGGMMMERGEGRHGMMKGHKHGGDYGERMEAHRERMAERLNLDDEQRALWDEFHQHMGPRHDHEQRRGAMREMMEDDFTGRLERMERWSAEHAERMREARRAGERLYQSLDAEQRQMLDEAPREMGERMRDSREERRGETREDRRGERGEGQRRDDGQRGGQGQGQRQGGY</sequence>
<feature type="transmembrane region" description="Helical" evidence="2">
    <location>
        <begin position="60"/>
        <end position="81"/>
    </location>
</feature>
<dbReference type="InterPro" id="IPR012899">
    <property type="entry name" value="LTXXQ"/>
</dbReference>
<proteinExistence type="predicted"/>
<evidence type="ECO:0000256" key="1">
    <source>
        <dbReference type="SAM" id="MobiDB-lite"/>
    </source>
</evidence>
<dbReference type="Gene3D" id="1.20.120.1490">
    <property type="match status" value="1"/>
</dbReference>
<organism evidence="3 4">
    <name type="scientific">Alkalilimnicola ehrlichii (strain ATCC BAA-1101 / DSM 17681 / MLHE-1)</name>
    <dbReference type="NCBI Taxonomy" id="187272"/>
    <lineage>
        <taxon>Bacteria</taxon>
        <taxon>Pseudomonadati</taxon>
        <taxon>Pseudomonadota</taxon>
        <taxon>Gammaproteobacteria</taxon>
        <taxon>Chromatiales</taxon>
        <taxon>Ectothiorhodospiraceae</taxon>
        <taxon>Alkalilimnicola</taxon>
    </lineage>
</organism>
<keyword evidence="2" id="KW-0812">Transmembrane</keyword>
<dbReference type="Pfam" id="PF07813">
    <property type="entry name" value="LTXXQ"/>
    <property type="match status" value="1"/>
</dbReference>
<accession>Q0A9J1</accession>
<name>Q0A9J1_ALKEH</name>
<evidence type="ECO:0008006" key="5">
    <source>
        <dbReference type="Google" id="ProtNLM"/>
    </source>
</evidence>
<keyword evidence="2" id="KW-1133">Transmembrane helix</keyword>
<gene>
    <name evidence="3" type="ordered locus">Mlg_1147</name>
</gene>
<feature type="compositionally biased region" description="Basic and acidic residues" evidence="1">
    <location>
        <begin position="85"/>
        <end position="106"/>
    </location>
</feature>
<protein>
    <recommendedName>
        <fullName evidence="5">LTXXQ motif family protein</fullName>
    </recommendedName>
</protein>
<dbReference type="KEGG" id="aeh:Mlg_1147"/>
<dbReference type="GO" id="GO:0042597">
    <property type="term" value="C:periplasmic space"/>
    <property type="evidence" value="ECO:0007669"/>
    <property type="project" value="InterPro"/>
</dbReference>
<feature type="region of interest" description="Disordered" evidence="1">
    <location>
        <begin position="81"/>
        <end position="118"/>
    </location>
</feature>
<feature type="compositionally biased region" description="Gly residues" evidence="1">
    <location>
        <begin position="252"/>
        <end position="264"/>
    </location>
</feature>
<keyword evidence="2" id="KW-0472">Membrane</keyword>
<keyword evidence="4" id="KW-1185">Reference proteome</keyword>
<dbReference type="EMBL" id="CP000453">
    <property type="protein sequence ID" value="ABI56496.1"/>
    <property type="molecule type" value="Genomic_DNA"/>
</dbReference>
<reference evidence="4" key="1">
    <citation type="submission" date="2006-08" db="EMBL/GenBank/DDBJ databases">
        <title>Complete sequence of Alkalilimnicola ehrilichei MLHE-1.</title>
        <authorList>
            <person name="Copeland A."/>
            <person name="Lucas S."/>
            <person name="Lapidus A."/>
            <person name="Barry K."/>
            <person name="Detter J.C."/>
            <person name="Glavina del Rio T."/>
            <person name="Hammon N."/>
            <person name="Israni S."/>
            <person name="Dalin E."/>
            <person name="Tice H."/>
            <person name="Pitluck S."/>
            <person name="Sims D."/>
            <person name="Brettin T."/>
            <person name="Bruce D."/>
            <person name="Han C."/>
            <person name="Tapia R."/>
            <person name="Gilna P."/>
            <person name="Schmutz J."/>
            <person name="Larimer F."/>
            <person name="Land M."/>
            <person name="Hauser L."/>
            <person name="Kyrpides N."/>
            <person name="Mikhailova N."/>
            <person name="Oremland R.S."/>
            <person name="Hoeft S.E."/>
            <person name="Switzer-Blum J."/>
            <person name="Kulp T."/>
            <person name="King G."/>
            <person name="Tabita R."/>
            <person name="Witte B."/>
            <person name="Santini J.M."/>
            <person name="Basu P."/>
            <person name="Hollibaugh J.T."/>
            <person name="Xie G."/>
            <person name="Stolz J.F."/>
            <person name="Richardson P."/>
        </authorList>
    </citation>
    <scope>NUCLEOTIDE SEQUENCE [LARGE SCALE GENOMIC DNA]</scope>
    <source>
        <strain evidence="4">ATCC BAA-1101 / DSM 17681 / MLHE-1</strain>
    </source>
</reference>
<feature type="region of interest" description="Disordered" evidence="1">
    <location>
        <begin position="201"/>
        <end position="264"/>
    </location>
</feature>
<dbReference type="HOGENOM" id="CLU_1052266_0_0_6"/>
<feature type="compositionally biased region" description="Basic and acidic residues" evidence="1">
    <location>
        <begin position="205"/>
        <end position="251"/>
    </location>
</feature>